<dbReference type="Proteomes" id="UP000008561">
    <property type="component" value="Chromosome"/>
</dbReference>
<sequence length="224" mass="24020">MEEKSRLKDGEKGVVLQRDKETYAIAPHLACGVVTPEVLRKLADAAEKYNAAAVKVTSAARIALVGIRPEDIDNIWRDLGIAPGHAVGMCVRSVKACPGTAFCRLGQRDSLGMGMKLDEIYHGMDLPSKTKMGVSGCKNQCAENCIKDVGLHGTKNGWVLTVGGKGTSRPRLADTLAEGIESDEQALELVAKVVDFYKTNAEKPERIGAMLDRIGLDAMKAAVL</sequence>
<dbReference type="GO" id="GO:0016491">
    <property type="term" value="F:oxidoreductase activity"/>
    <property type="evidence" value="ECO:0007669"/>
    <property type="project" value="UniProtKB-KW"/>
</dbReference>
<evidence type="ECO:0000256" key="3">
    <source>
        <dbReference type="ARBA" id="ARBA00022723"/>
    </source>
</evidence>
<dbReference type="PANTHER" id="PTHR43809:SF1">
    <property type="entry name" value="NITRITE REDUCTASE (NADH) LARGE SUBUNIT"/>
    <property type="match status" value="1"/>
</dbReference>
<dbReference type="GO" id="GO:0046872">
    <property type="term" value="F:metal ion binding"/>
    <property type="evidence" value="ECO:0007669"/>
    <property type="project" value="UniProtKB-KW"/>
</dbReference>
<evidence type="ECO:0000259" key="8">
    <source>
        <dbReference type="Pfam" id="PF03460"/>
    </source>
</evidence>
<evidence type="ECO:0000256" key="4">
    <source>
        <dbReference type="ARBA" id="ARBA00023002"/>
    </source>
</evidence>
<evidence type="ECO:0000259" key="7">
    <source>
        <dbReference type="Pfam" id="PF01077"/>
    </source>
</evidence>
<dbReference type="PANTHER" id="PTHR43809">
    <property type="entry name" value="NITRITE REDUCTASE (NADH) LARGE SUBUNIT"/>
    <property type="match status" value="1"/>
</dbReference>
<dbReference type="Gene3D" id="3.30.413.10">
    <property type="entry name" value="Sulfite Reductase Hemoprotein, domain 1"/>
    <property type="match status" value="1"/>
</dbReference>
<dbReference type="PIRSF" id="PIRSF037487">
    <property type="entry name" value="Sulfite_red_assimil"/>
    <property type="match status" value="1"/>
</dbReference>
<dbReference type="PROSITE" id="PS00365">
    <property type="entry name" value="NIR_SIR"/>
    <property type="match status" value="1"/>
</dbReference>
<dbReference type="GO" id="GO:0051539">
    <property type="term" value="F:4 iron, 4 sulfur cluster binding"/>
    <property type="evidence" value="ECO:0007669"/>
    <property type="project" value="UniProtKB-KW"/>
</dbReference>
<evidence type="ECO:0000256" key="1">
    <source>
        <dbReference type="ARBA" id="ARBA00022485"/>
    </source>
</evidence>
<feature type="domain" description="Nitrite/sulphite reductase 4Fe-4S" evidence="7">
    <location>
        <begin position="88"/>
        <end position="223"/>
    </location>
</feature>
<dbReference type="Pfam" id="PF01077">
    <property type="entry name" value="NIR_SIR"/>
    <property type="match status" value="1"/>
</dbReference>
<dbReference type="InterPro" id="IPR005117">
    <property type="entry name" value="NiRdtase/SiRdtase_haem-b_fer"/>
</dbReference>
<dbReference type="GO" id="GO:0020037">
    <property type="term" value="F:heme binding"/>
    <property type="evidence" value="ECO:0007669"/>
    <property type="project" value="InterPro"/>
</dbReference>
<dbReference type="EMBL" id="CP000859">
    <property type="protein sequence ID" value="ABW68455.1"/>
    <property type="molecule type" value="Genomic_DNA"/>
</dbReference>
<dbReference type="InterPro" id="IPR052034">
    <property type="entry name" value="NasD-like"/>
</dbReference>
<dbReference type="InterPro" id="IPR036136">
    <property type="entry name" value="Nit/Sulf_reduc_fer-like_dom_sf"/>
</dbReference>
<keyword evidence="10" id="KW-1185">Reference proteome</keyword>
<keyword evidence="3" id="KW-0479">Metal-binding</keyword>
<dbReference type="RefSeq" id="WP_012176066.1">
    <property type="nucleotide sequence ID" value="NC_009943.1"/>
</dbReference>
<evidence type="ECO:0000313" key="10">
    <source>
        <dbReference type="Proteomes" id="UP000008561"/>
    </source>
</evidence>
<feature type="domain" description="Nitrite/Sulfite reductase ferredoxin-like" evidence="8">
    <location>
        <begin position="17"/>
        <end position="79"/>
    </location>
</feature>
<dbReference type="STRING" id="96561.Dole_2652"/>
<dbReference type="PRINTS" id="PR00397">
    <property type="entry name" value="SIROHAEM"/>
</dbReference>
<dbReference type="InterPro" id="IPR017220">
    <property type="entry name" value="Sulphite_reductase_assimil"/>
</dbReference>
<name>A8ZX76_DESOH</name>
<gene>
    <name evidence="9" type="ordered locus">Dole_2652</name>
</gene>
<dbReference type="AlphaFoldDB" id="A8ZX76"/>
<dbReference type="InterPro" id="IPR006067">
    <property type="entry name" value="NO2/SO3_Rdtase_4Fe4S_dom"/>
</dbReference>
<dbReference type="OrthoDB" id="9768666at2"/>
<protein>
    <submittedName>
        <fullName evidence="9">Nitrite and sulphite reductase 4Fe-4S region</fullName>
    </submittedName>
</protein>
<keyword evidence="1" id="KW-0004">4Fe-4S</keyword>
<keyword evidence="6" id="KW-0411">Iron-sulfur</keyword>
<keyword evidence="4" id="KW-0560">Oxidoreductase</keyword>
<dbReference type="InterPro" id="IPR045854">
    <property type="entry name" value="NO2/SO3_Rdtase_4Fe4S_sf"/>
</dbReference>
<dbReference type="HOGENOM" id="CLU_072599_0_0_7"/>
<evidence type="ECO:0000313" key="9">
    <source>
        <dbReference type="EMBL" id="ABW68455.1"/>
    </source>
</evidence>
<evidence type="ECO:0000256" key="5">
    <source>
        <dbReference type="ARBA" id="ARBA00023004"/>
    </source>
</evidence>
<dbReference type="InterPro" id="IPR006066">
    <property type="entry name" value="NO2/SO3_Rdtase_FeS/sirohaem_BS"/>
</dbReference>
<keyword evidence="2" id="KW-0349">Heme</keyword>
<accession>A8ZX76</accession>
<dbReference type="Gene3D" id="3.90.480.10">
    <property type="entry name" value="Sulfite Reductase Hemoprotein,Domain 2"/>
    <property type="match status" value="1"/>
</dbReference>
<organism evidence="9 10">
    <name type="scientific">Desulfosudis oleivorans (strain DSM 6200 / JCM 39069 / Hxd3)</name>
    <name type="common">Desulfococcus oleovorans</name>
    <dbReference type="NCBI Taxonomy" id="96561"/>
    <lineage>
        <taxon>Bacteria</taxon>
        <taxon>Pseudomonadati</taxon>
        <taxon>Thermodesulfobacteriota</taxon>
        <taxon>Desulfobacteria</taxon>
        <taxon>Desulfobacterales</taxon>
        <taxon>Desulfosudaceae</taxon>
        <taxon>Desulfosudis</taxon>
    </lineage>
</organism>
<reference evidence="9 10" key="1">
    <citation type="submission" date="2007-10" db="EMBL/GenBank/DDBJ databases">
        <title>Complete sequence of Desulfococcus oleovorans Hxd3.</title>
        <authorList>
            <consortium name="US DOE Joint Genome Institute"/>
            <person name="Copeland A."/>
            <person name="Lucas S."/>
            <person name="Lapidus A."/>
            <person name="Barry K."/>
            <person name="Glavina del Rio T."/>
            <person name="Dalin E."/>
            <person name="Tice H."/>
            <person name="Pitluck S."/>
            <person name="Kiss H."/>
            <person name="Brettin T."/>
            <person name="Bruce D."/>
            <person name="Detter J.C."/>
            <person name="Han C."/>
            <person name="Schmutz J."/>
            <person name="Larimer F."/>
            <person name="Land M."/>
            <person name="Hauser L."/>
            <person name="Kyrpides N."/>
            <person name="Kim E."/>
            <person name="Wawrik B."/>
            <person name="Richardson P."/>
        </authorList>
    </citation>
    <scope>NUCLEOTIDE SEQUENCE [LARGE SCALE GENOMIC DNA]</scope>
    <source>
        <strain evidence="10">DSM 6200 / JCM 39069 / Hxd3</strain>
    </source>
</reference>
<evidence type="ECO:0000256" key="6">
    <source>
        <dbReference type="ARBA" id="ARBA00023014"/>
    </source>
</evidence>
<keyword evidence="5" id="KW-0408">Iron</keyword>
<proteinExistence type="predicted"/>
<dbReference type="KEGG" id="dol:Dole_2652"/>
<dbReference type="Pfam" id="PF03460">
    <property type="entry name" value="NIR_SIR_ferr"/>
    <property type="match status" value="1"/>
</dbReference>
<dbReference type="SUPFAM" id="SSF56014">
    <property type="entry name" value="Nitrite and sulphite reductase 4Fe-4S domain-like"/>
    <property type="match status" value="1"/>
</dbReference>
<dbReference type="eggNOG" id="COG1251">
    <property type="taxonomic scope" value="Bacteria"/>
</dbReference>
<evidence type="ECO:0000256" key="2">
    <source>
        <dbReference type="ARBA" id="ARBA00022617"/>
    </source>
</evidence>
<dbReference type="SUPFAM" id="SSF55124">
    <property type="entry name" value="Nitrite/Sulfite reductase N-terminal domain-like"/>
    <property type="match status" value="1"/>
</dbReference>